<keyword evidence="4" id="KW-0472">Membrane</keyword>
<dbReference type="SUPFAM" id="SSF48264">
    <property type="entry name" value="Cytochrome P450"/>
    <property type="match status" value="1"/>
</dbReference>
<dbReference type="InterPro" id="IPR001128">
    <property type="entry name" value="Cyt_P450"/>
</dbReference>
<feature type="transmembrane region" description="Helical" evidence="4">
    <location>
        <begin position="6"/>
        <end position="26"/>
    </location>
</feature>
<dbReference type="Proteomes" id="UP001396334">
    <property type="component" value="Unassembled WGS sequence"/>
</dbReference>
<dbReference type="PANTHER" id="PTHR24286">
    <property type="entry name" value="CYTOCHROME P450 26"/>
    <property type="match status" value="1"/>
</dbReference>
<keyword evidence="2" id="KW-0479">Metal-binding</keyword>
<accession>A0ABR2QD63</accession>
<evidence type="ECO:0000256" key="4">
    <source>
        <dbReference type="SAM" id="Phobius"/>
    </source>
</evidence>
<gene>
    <name evidence="5" type="ORF">V6N11_084017</name>
</gene>
<keyword evidence="3" id="KW-0408">Iron</keyword>
<keyword evidence="4" id="KW-1133">Transmembrane helix</keyword>
<dbReference type="Pfam" id="PF00067">
    <property type="entry name" value="p450"/>
    <property type="match status" value="1"/>
</dbReference>
<evidence type="ECO:0000313" key="6">
    <source>
        <dbReference type="Proteomes" id="UP001396334"/>
    </source>
</evidence>
<dbReference type="PRINTS" id="PR00385">
    <property type="entry name" value="P450"/>
</dbReference>
<sequence>MQNVDFWWSNVIAVVLGTSIFVFGFLRKINGWYHMMKMFGNKQVKFLPPGEMGWPLIGNMWPFLRAYKSQVPESFLNSLKNRYGETGIYKTSLLWHPCIIVCTPELCRKVLKDDQHFELGYPYPSLILGGKSSDFFLSGGHKRFRSLTTSQINGHEALSTHIGRIEEIVISTLEELSRTNQPVQFLHEMNRVAFKVIMTIFLGSASDGSIIAEMEEHYTYLFRGLFSTTIKIPGFAFHRALHARKMLIKIIQGVLAERRKKESNDPNARKGIIDFIKEVEDEDGEKLDDEHVILVLLIFLLAGHETAGRAGCWATVYLYNHPEVLQKAKEEQEGIIKRRPSSQKGLTLSEIKQMKYLSKVIDETLRSRTNTFALLREAKKDTNLNGYFIPKGWKVLVWHSAVHMDPEVYSDPKQFLPSRWDDPKLKAGGFLPFGAGSSTCPGADLAKLEISIFLHYFLPNYKFEQFNPGGPVNYLASPEPADDCLARIIKLN</sequence>
<reference evidence="5 6" key="1">
    <citation type="journal article" date="2024" name="G3 (Bethesda)">
        <title>Genome assembly of Hibiscus sabdariffa L. provides insights into metabolisms of medicinal natural products.</title>
        <authorList>
            <person name="Kim T."/>
        </authorList>
    </citation>
    <scope>NUCLEOTIDE SEQUENCE [LARGE SCALE GENOMIC DNA]</scope>
    <source>
        <strain evidence="5">TK-2024</strain>
        <tissue evidence="5">Old leaves</tissue>
    </source>
</reference>
<proteinExistence type="inferred from homology"/>
<protein>
    <recommendedName>
        <fullName evidence="7">Cytochrome P450</fullName>
    </recommendedName>
</protein>
<dbReference type="PANTHER" id="PTHR24286:SF196">
    <property type="entry name" value="BETA-AMYRIN 11-OXIDASE-LIKE"/>
    <property type="match status" value="1"/>
</dbReference>
<dbReference type="EMBL" id="JBBPBN010000041">
    <property type="protein sequence ID" value="KAK8998630.1"/>
    <property type="molecule type" value="Genomic_DNA"/>
</dbReference>
<evidence type="ECO:0000256" key="3">
    <source>
        <dbReference type="ARBA" id="ARBA00023004"/>
    </source>
</evidence>
<organism evidence="5 6">
    <name type="scientific">Hibiscus sabdariffa</name>
    <name type="common">roselle</name>
    <dbReference type="NCBI Taxonomy" id="183260"/>
    <lineage>
        <taxon>Eukaryota</taxon>
        <taxon>Viridiplantae</taxon>
        <taxon>Streptophyta</taxon>
        <taxon>Embryophyta</taxon>
        <taxon>Tracheophyta</taxon>
        <taxon>Spermatophyta</taxon>
        <taxon>Magnoliopsida</taxon>
        <taxon>eudicotyledons</taxon>
        <taxon>Gunneridae</taxon>
        <taxon>Pentapetalae</taxon>
        <taxon>rosids</taxon>
        <taxon>malvids</taxon>
        <taxon>Malvales</taxon>
        <taxon>Malvaceae</taxon>
        <taxon>Malvoideae</taxon>
        <taxon>Hibiscus</taxon>
    </lineage>
</organism>
<dbReference type="PRINTS" id="PR00463">
    <property type="entry name" value="EP450I"/>
</dbReference>
<keyword evidence="4" id="KW-0812">Transmembrane</keyword>
<evidence type="ECO:0000256" key="2">
    <source>
        <dbReference type="ARBA" id="ARBA00022723"/>
    </source>
</evidence>
<evidence type="ECO:0000313" key="5">
    <source>
        <dbReference type="EMBL" id="KAK8998630.1"/>
    </source>
</evidence>
<name>A0ABR2QD63_9ROSI</name>
<comment type="caution">
    <text evidence="5">The sequence shown here is derived from an EMBL/GenBank/DDBJ whole genome shotgun (WGS) entry which is preliminary data.</text>
</comment>
<evidence type="ECO:0008006" key="7">
    <source>
        <dbReference type="Google" id="ProtNLM"/>
    </source>
</evidence>
<keyword evidence="6" id="KW-1185">Reference proteome</keyword>
<evidence type="ECO:0000256" key="1">
    <source>
        <dbReference type="ARBA" id="ARBA00010617"/>
    </source>
</evidence>
<dbReference type="InterPro" id="IPR036396">
    <property type="entry name" value="Cyt_P450_sf"/>
</dbReference>
<dbReference type="Gene3D" id="1.10.630.10">
    <property type="entry name" value="Cytochrome P450"/>
    <property type="match status" value="1"/>
</dbReference>
<dbReference type="InterPro" id="IPR002401">
    <property type="entry name" value="Cyt_P450_E_grp-I"/>
</dbReference>
<comment type="similarity">
    <text evidence="1">Belongs to the cytochrome P450 family.</text>
</comment>